<comment type="catalytic activity">
    <reaction evidence="3">
        <text>UTP + H2O = UMP + diphosphate + H(+)</text>
        <dbReference type="Rhea" id="RHEA:29395"/>
        <dbReference type="ChEBI" id="CHEBI:15377"/>
        <dbReference type="ChEBI" id="CHEBI:15378"/>
        <dbReference type="ChEBI" id="CHEBI:33019"/>
        <dbReference type="ChEBI" id="CHEBI:46398"/>
        <dbReference type="ChEBI" id="CHEBI:57865"/>
        <dbReference type="EC" id="3.6.1.9"/>
    </reaction>
</comment>
<name>A0A1W5ZUH7_9BACI</name>
<dbReference type="GO" id="GO:0036221">
    <property type="term" value="F:UTP diphosphatase activity"/>
    <property type="evidence" value="ECO:0007669"/>
    <property type="project" value="RHEA"/>
</dbReference>
<comment type="cofactor">
    <cofactor evidence="1 3">
        <name>a divalent metal cation</name>
        <dbReference type="ChEBI" id="CHEBI:60240"/>
    </cofactor>
</comment>
<dbReference type="PANTHER" id="PTHR43213:SF5">
    <property type="entry name" value="BIFUNCTIONAL DTTP_UTP PYROPHOSPHATASE_METHYLTRANSFERASE PROTEIN-RELATED"/>
    <property type="match status" value="1"/>
</dbReference>
<dbReference type="GO" id="GO:0005737">
    <property type="term" value="C:cytoplasm"/>
    <property type="evidence" value="ECO:0007669"/>
    <property type="project" value="UniProtKB-SubCell"/>
</dbReference>
<dbReference type="CDD" id="cd00555">
    <property type="entry name" value="Maf"/>
    <property type="match status" value="1"/>
</dbReference>
<accession>A0A1W5ZUH7</accession>
<comment type="caution">
    <text evidence="3">Lacks conserved residue(s) required for the propagation of feature annotation.</text>
</comment>
<dbReference type="KEGG" id="hmn:HM131_08750"/>
<dbReference type="OrthoDB" id="9807767at2"/>
<dbReference type="GO" id="GO:0009117">
    <property type="term" value="P:nucleotide metabolic process"/>
    <property type="evidence" value="ECO:0007669"/>
    <property type="project" value="UniProtKB-KW"/>
</dbReference>
<comment type="subcellular location">
    <subcellularLocation>
        <location evidence="3">Cytoplasm</location>
    </subcellularLocation>
</comment>
<dbReference type="Gene3D" id="3.90.950.10">
    <property type="match status" value="1"/>
</dbReference>
<evidence type="ECO:0000256" key="3">
    <source>
        <dbReference type="HAMAP-Rule" id="MF_00528"/>
    </source>
</evidence>
<feature type="active site" description="Proton acceptor" evidence="3">
    <location>
        <position position="67"/>
    </location>
</feature>
<evidence type="ECO:0000313" key="4">
    <source>
        <dbReference type="EMBL" id="ARI76923.1"/>
    </source>
</evidence>
<dbReference type="InterPro" id="IPR003697">
    <property type="entry name" value="Maf-like"/>
</dbReference>
<protein>
    <recommendedName>
        <fullName evidence="3">dTTP/UTP pyrophosphatase</fullName>
        <shortName evidence="3">dTTPase/UTPase</shortName>
        <ecNumber evidence="3">3.6.1.9</ecNumber>
    </recommendedName>
    <alternativeName>
        <fullName evidence="3">Nucleoside triphosphate pyrophosphatase</fullName>
    </alternativeName>
    <alternativeName>
        <fullName evidence="3">Nucleotide pyrophosphatase</fullName>
        <shortName evidence="3">Nucleotide PPase</shortName>
    </alternativeName>
</protein>
<evidence type="ECO:0000313" key="5">
    <source>
        <dbReference type="Proteomes" id="UP000192527"/>
    </source>
</evidence>
<dbReference type="STRING" id="402384.HM131_08750"/>
<dbReference type="EC" id="3.6.1.9" evidence="3"/>
<feature type="site" description="Important for substrate specificity" evidence="3">
    <location>
        <position position="68"/>
    </location>
</feature>
<evidence type="ECO:0000256" key="2">
    <source>
        <dbReference type="ARBA" id="ARBA00022801"/>
    </source>
</evidence>
<proteinExistence type="inferred from homology"/>
<reference evidence="4 5" key="1">
    <citation type="submission" date="2017-04" db="EMBL/GenBank/DDBJ databases">
        <title>The whole genome sequencing and assembly of Halobacillus mangrovi strain.</title>
        <authorList>
            <person name="Lee S.-J."/>
            <person name="Park M.-K."/>
            <person name="Kim J.-Y."/>
            <person name="Lee Y.-J."/>
            <person name="Yi H."/>
            <person name="Bahn Y.-S."/>
            <person name="Kim J.F."/>
            <person name="Lee D.-W."/>
        </authorList>
    </citation>
    <scope>NUCLEOTIDE SEQUENCE [LARGE SCALE GENOMIC DNA]</scope>
    <source>
        <strain evidence="4 5">KTB 131</strain>
    </source>
</reference>
<comment type="similarity">
    <text evidence="3">Belongs to the Maf family. YhdE subfamily.</text>
</comment>
<dbReference type="SUPFAM" id="SSF52972">
    <property type="entry name" value="ITPase-like"/>
    <property type="match status" value="1"/>
</dbReference>
<evidence type="ECO:0000256" key="1">
    <source>
        <dbReference type="ARBA" id="ARBA00001968"/>
    </source>
</evidence>
<dbReference type="PIRSF" id="PIRSF006305">
    <property type="entry name" value="Maf"/>
    <property type="match status" value="1"/>
</dbReference>
<organism evidence="4 5">
    <name type="scientific">Halobacillus mangrovi</name>
    <dbReference type="NCBI Taxonomy" id="402384"/>
    <lineage>
        <taxon>Bacteria</taxon>
        <taxon>Bacillati</taxon>
        <taxon>Bacillota</taxon>
        <taxon>Bacilli</taxon>
        <taxon>Bacillales</taxon>
        <taxon>Bacillaceae</taxon>
        <taxon>Halobacillus</taxon>
    </lineage>
</organism>
<dbReference type="Proteomes" id="UP000192527">
    <property type="component" value="Chromosome"/>
</dbReference>
<keyword evidence="2 3" id="KW-0378">Hydrolase</keyword>
<keyword evidence="3" id="KW-0546">Nucleotide metabolism</keyword>
<gene>
    <name evidence="4" type="ORF">HM131_08750</name>
</gene>
<feature type="site" description="Important for substrate specificity" evidence="3">
    <location>
        <position position="11"/>
    </location>
</feature>
<dbReference type="PANTHER" id="PTHR43213">
    <property type="entry name" value="BIFUNCTIONAL DTTP/UTP PYROPHOSPHATASE/METHYLTRANSFERASE PROTEIN-RELATED"/>
    <property type="match status" value="1"/>
</dbReference>
<dbReference type="EMBL" id="CP020772">
    <property type="protein sequence ID" value="ARI76923.1"/>
    <property type="molecule type" value="Genomic_DNA"/>
</dbReference>
<comment type="catalytic activity">
    <reaction evidence="3">
        <text>dTTP + H2O = dTMP + diphosphate + H(+)</text>
        <dbReference type="Rhea" id="RHEA:28534"/>
        <dbReference type="ChEBI" id="CHEBI:15377"/>
        <dbReference type="ChEBI" id="CHEBI:15378"/>
        <dbReference type="ChEBI" id="CHEBI:33019"/>
        <dbReference type="ChEBI" id="CHEBI:37568"/>
        <dbReference type="ChEBI" id="CHEBI:63528"/>
        <dbReference type="EC" id="3.6.1.9"/>
    </reaction>
</comment>
<sequence length="188" mass="20787">MKLVLGSQSPRRKKILELAGYTFSIRSANIDESLSDEWDPEEAVIHLSQQKSETLDIESDEVLLTSDTIVAQDGRILGKPVNAQEAYQNLRTLSGKTHQVFTGVTIRSHDDTRCFAVVTDVTFFDLDDEEIHQYIATGESDDKAGGYGIQGKGALFVEKINGDYYNVVGLPLSRVVRELRAFGCTPSS</sequence>
<dbReference type="Pfam" id="PF02545">
    <property type="entry name" value="Maf"/>
    <property type="match status" value="1"/>
</dbReference>
<dbReference type="NCBIfam" id="TIGR00172">
    <property type="entry name" value="maf"/>
    <property type="match status" value="1"/>
</dbReference>
<comment type="function">
    <text evidence="3">Nucleoside triphosphate pyrophosphatase that hydrolyzes dTTP and UTP. May have a dual role in cell division arrest and in preventing the incorporation of modified nucleotides into cellular nucleic acids.</text>
</comment>
<dbReference type="HAMAP" id="MF_00528">
    <property type="entry name" value="Maf"/>
    <property type="match status" value="1"/>
</dbReference>
<dbReference type="RefSeq" id="WP_085029398.1">
    <property type="nucleotide sequence ID" value="NZ_CP020772.1"/>
</dbReference>
<dbReference type="InterPro" id="IPR029001">
    <property type="entry name" value="ITPase-like_fam"/>
</dbReference>
<keyword evidence="3" id="KW-0963">Cytoplasm</keyword>
<dbReference type="AlphaFoldDB" id="A0A1W5ZUH7"/>
<dbReference type="GO" id="GO:0036218">
    <property type="term" value="F:dTTP diphosphatase activity"/>
    <property type="evidence" value="ECO:0007669"/>
    <property type="project" value="RHEA"/>
</dbReference>
<keyword evidence="5" id="KW-1185">Reference proteome</keyword>
<feature type="site" description="Important for substrate specificity" evidence="3">
    <location>
        <position position="150"/>
    </location>
</feature>